<sequence length="123" mass="12655">DSQPGSANPTGNGGRTLPSSFPATNLISQKASECSWNTSHLGGPSSSSDLPESLSAPGTLHTWEGGTLPAQAVPRDPSPSWPCPVPSRGSSTPSPWGCGPCLLCQHPQTSQRGAGLFPKYTFP</sequence>
<feature type="compositionally biased region" description="Low complexity" evidence="1">
    <location>
        <begin position="39"/>
        <end position="57"/>
    </location>
</feature>
<accession>A0A803VSG8</accession>
<protein>
    <submittedName>
        <fullName evidence="2">Uncharacterized protein</fullName>
    </submittedName>
</protein>
<reference evidence="2 3" key="1">
    <citation type="journal article" date="2012" name="Nature">
        <title>The genomic landscape of species divergence in Ficedula flycatchers.</title>
        <authorList>
            <person name="Ellegren H."/>
            <person name="Smeds L."/>
            <person name="Burri R."/>
            <person name="Olason P.I."/>
            <person name="Backstrom N."/>
            <person name="Kawakami T."/>
            <person name="Kunstner A."/>
            <person name="Makinen H."/>
            <person name="Nadachowska-Brzyska K."/>
            <person name="Qvarnstrom A."/>
            <person name="Uebbing S."/>
            <person name="Wolf J.B."/>
        </authorList>
    </citation>
    <scope>NUCLEOTIDE SEQUENCE [LARGE SCALE GENOMIC DNA]</scope>
</reference>
<reference evidence="2" key="3">
    <citation type="submission" date="2025-09" db="UniProtKB">
        <authorList>
            <consortium name="Ensembl"/>
        </authorList>
    </citation>
    <scope>IDENTIFICATION</scope>
</reference>
<reference evidence="2" key="2">
    <citation type="submission" date="2025-08" db="UniProtKB">
        <authorList>
            <consortium name="Ensembl"/>
        </authorList>
    </citation>
    <scope>IDENTIFICATION</scope>
</reference>
<keyword evidence="3" id="KW-1185">Reference proteome</keyword>
<organism evidence="2 3">
    <name type="scientific">Ficedula albicollis</name>
    <name type="common">Collared flycatcher</name>
    <name type="synonym">Muscicapa albicollis</name>
    <dbReference type="NCBI Taxonomy" id="59894"/>
    <lineage>
        <taxon>Eukaryota</taxon>
        <taxon>Metazoa</taxon>
        <taxon>Chordata</taxon>
        <taxon>Craniata</taxon>
        <taxon>Vertebrata</taxon>
        <taxon>Euteleostomi</taxon>
        <taxon>Archelosauria</taxon>
        <taxon>Archosauria</taxon>
        <taxon>Dinosauria</taxon>
        <taxon>Saurischia</taxon>
        <taxon>Theropoda</taxon>
        <taxon>Coelurosauria</taxon>
        <taxon>Aves</taxon>
        <taxon>Neognathae</taxon>
        <taxon>Neoaves</taxon>
        <taxon>Telluraves</taxon>
        <taxon>Australaves</taxon>
        <taxon>Passeriformes</taxon>
        <taxon>Muscicapidae</taxon>
        <taxon>Ficedula</taxon>
    </lineage>
</organism>
<evidence type="ECO:0000256" key="1">
    <source>
        <dbReference type="SAM" id="MobiDB-lite"/>
    </source>
</evidence>
<feature type="compositionally biased region" description="Polar residues" evidence="1">
    <location>
        <begin position="1"/>
        <end position="10"/>
    </location>
</feature>
<dbReference type="Proteomes" id="UP000016665">
    <property type="component" value="Chromosome 10"/>
</dbReference>
<dbReference type="AlphaFoldDB" id="A0A803VSG8"/>
<dbReference type="Ensembl" id="ENSFALT00000027439.1">
    <property type="protein sequence ID" value="ENSFALP00000025674.1"/>
    <property type="gene ID" value="ENSFALG00000023761.1"/>
</dbReference>
<feature type="compositionally biased region" description="Polar residues" evidence="1">
    <location>
        <begin position="17"/>
        <end position="38"/>
    </location>
</feature>
<evidence type="ECO:0000313" key="2">
    <source>
        <dbReference type="Ensembl" id="ENSFALP00000025674.1"/>
    </source>
</evidence>
<feature type="compositionally biased region" description="Pro residues" evidence="1">
    <location>
        <begin position="76"/>
        <end position="85"/>
    </location>
</feature>
<proteinExistence type="predicted"/>
<evidence type="ECO:0000313" key="3">
    <source>
        <dbReference type="Proteomes" id="UP000016665"/>
    </source>
</evidence>
<name>A0A803VSG8_FICAL</name>
<feature type="region of interest" description="Disordered" evidence="1">
    <location>
        <begin position="1"/>
        <end position="94"/>
    </location>
</feature>